<gene>
    <name evidence="2" type="ORF">GCM10007036_18500</name>
</gene>
<dbReference type="Pfam" id="PF13524">
    <property type="entry name" value="Glyco_trans_1_2"/>
    <property type="match status" value="1"/>
</dbReference>
<feature type="domain" description="Spore protein YkvP/CgeB glycosyl transferase-like" evidence="1">
    <location>
        <begin position="177"/>
        <end position="306"/>
    </location>
</feature>
<organism evidence="2 3">
    <name type="scientific">Alsobacter metallidurans</name>
    <dbReference type="NCBI Taxonomy" id="340221"/>
    <lineage>
        <taxon>Bacteria</taxon>
        <taxon>Pseudomonadati</taxon>
        <taxon>Pseudomonadota</taxon>
        <taxon>Alphaproteobacteria</taxon>
        <taxon>Hyphomicrobiales</taxon>
        <taxon>Alsobacteraceae</taxon>
        <taxon>Alsobacter</taxon>
    </lineage>
</organism>
<dbReference type="SUPFAM" id="SSF53756">
    <property type="entry name" value="UDP-Glycosyltransferase/glycogen phosphorylase"/>
    <property type="match status" value="1"/>
</dbReference>
<dbReference type="InterPro" id="IPR055259">
    <property type="entry name" value="YkvP/CgeB_Glyco_trans-like"/>
</dbReference>
<sequence>MQIYFAWVRYQRRAESMKDFFNFNVVYLPSPELRSTSRLAISYVARAYRMITMALRAAPEAIWVQAPPNFLVHLAFVARALTGGKTKIIADLHNAALSQRWWRTPLSRALLNRCDVVLVHNADVYARALKAGIVANKLFVLEDKTPRFNTIAAVPGAGRPMLVMPCSFNADEPVSMVIETARTLPQVDFIITGDKAKAQRRGFVEGAPDNVHFTGFLDTDAFNSLIMRSYGVLALTKEDGIQLSAASEALGAGKPMILSDTPLLRSLFSPAGLFAENNTAESLRICCLRAIVEHEEHANAAIALRGSPSRVTRWLKQAETVRAAIGL</sequence>
<dbReference type="AlphaFoldDB" id="A0A917MHE1"/>
<reference evidence="2" key="2">
    <citation type="submission" date="2020-09" db="EMBL/GenBank/DDBJ databases">
        <authorList>
            <person name="Sun Q."/>
            <person name="Zhou Y."/>
        </authorList>
    </citation>
    <scope>NUCLEOTIDE SEQUENCE</scope>
    <source>
        <strain evidence="2">CGMCC 1.12214</strain>
    </source>
</reference>
<dbReference type="Gene3D" id="3.40.50.2000">
    <property type="entry name" value="Glycogen Phosphorylase B"/>
    <property type="match status" value="2"/>
</dbReference>
<comment type="caution">
    <text evidence="2">The sequence shown here is derived from an EMBL/GenBank/DDBJ whole genome shotgun (WGS) entry which is preliminary data.</text>
</comment>
<keyword evidence="3" id="KW-1185">Reference proteome</keyword>
<evidence type="ECO:0000259" key="1">
    <source>
        <dbReference type="Pfam" id="PF13524"/>
    </source>
</evidence>
<accession>A0A917MHE1</accession>
<evidence type="ECO:0000313" key="3">
    <source>
        <dbReference type="Proteomes" id="UP000603912"/>
    </source>
</evidence>
<name>A0A917MHE1_9HYPH</name>
<dbReference type="EMBL" id="BMES01000001">
    <property type="protein sequence ID" value="GGH17216.1"/>
    <property type="molecule type" value="Genomic_DNA"/>
</dbReference>
<evidence type="ECO:0000313" key="2">
    <source>
        <dbReference type="EMBL" id="GGH17216.1"/>
    </source>
</evidence>
<protein>
    <recommendedName>
        <fullName evidence="1">Spore protein YkvP/CgeB glycosyl transferase-like domain-containing protein</fullName>
    </recommendedName>
</protein>
<reference evidence="2" key="1">
    <citation type="journal article" date="2014" name="Int. J. Syst. Evol. Microbiol.">
        <title>Complete genome sequence of Corynebacterium casei LMG S-19264T (=DSM 44701T), isolated from a smear-ripened cheese.</title>
        <authorList>
            <consortium name="US DOE Joint Genome Institute (JGI-PGF)"/>
            <person name="Walter F."/>
            <person name="Albersmeier A."/>
            <person name="Kalinowski J."/>
            <person name="Ruckert C."/>
        </authorList>
    </citation>
    <scope>NUCLEOTIDE SEQUENCE</scope>
    <source>
        <strain evidence="2">CGMCC 1.12214</strain>
    </source>
</reference>
<dbReference type="RefSeq" id="WP_188517336.1">
    <property type="nucleotide sequence ID" value="NZ_BMES01000001.1"/>
</dbReference>
<proteinExistence type="predicted"/>
<dbReference type="Proteomes" id="UP000603912">
    <property type="component" value="Unassembled WGS sequence"/>
</dbReference>